<proteinExistence type="predicted"/>
<name>A0A6C0E5K4_9ZZZZ</name>
<dbReference type="AlphaFoldDB" id="A0A6C0E5K4"/>
<protein>
    <submittedName>
        <fullName evidence="1">Uncharacterized protein</fullName>
    </submittedName>
</protein>
<accession>A0A6C0E5K4</accession>
<reference evidence="1" key="1">
    <citation type="journal article" date="2020" name="Nature">
        <title>Giant virus diversity and host interactions through global metagenomics.</title>
        <authorList>
            <person name="Schulz F."/>
            <person name="Roux S."/>
            <person name="Paez-Espino D."/>
            <person name="Jungbluth S."/>
            <person name="Walsh D.A."/>
            <person name="Denef V.J."/>
            <person name="McMahon K.D."/>
            <person name="Konstantinidis K.T."/>
            <person name="Eloe-Fadrosh E.A."/>
            <person name="Kyrpides N.C."/>
            <person name="Woyke T."/>
        </authorList>
    </citation>
    <scope>NUCLEOTIDE SEQUENCE</scope>
    <source>
        <strain evidence="1">GVMAG-M-3300023179-114</strain>
    </source>
</reference>
<evidence type="ECO:0000313" key="1">
    <source>
        <dbReference type="EMBL" id="QHT22695.1"/>
    </source>
</evidence>
<sequence>MSYKATTVVNVVFFPNTVSINYDVYPIPLVSSGIGDTPSVAYKNSIYNGSLQYEADLAAYIVSKNYPDLQVESTLQSIIIRQSPKPFTPPIPPSNIFAFYNSPKNTVVVRNQDNSTSQNTSTAFYPSNCLFNAYYRAFDVANLDINVNANSICATSYLTHTTN</sequence>
<dbReference type="EMBL" id="MN739720">
    <property type="protein sequence ID" value="QHT22695.1"/>
    <property type="molecule type" value="Genomic_DNA"/>
</dbReference>
<organism evidence="1">
    <name type="scientific">viral metagenome</name>
    <dbReference type="NCBI Taxonomy" id="1070528"/>
    <lineage>
        <taxon>unclassified sequences</taxon>
        <taxon>metagenomes</taxon>
        <taxon>organismal metagenomes</taxon>
    </lineage>
</organism>